<sequence length="517" mass="57682">MRWTFACRSQILASSDLGGHDGIGFWTLHTARLGSHDRQHRVSVHERLHHDLIMSTPWGLLTSVLGALAGNAAPTIEHEDMFLRAAAWSTDVHETYATYFSIGPDEAVLAEDNLGDAYRAYYDAADRFCPDPGAAWPARAIFTHAALTAAMAPAALSDLLARPLATWCAEDLYRLEPHHPDTRWRHIAQHRDRAWAEFRHRGLDDVQPIDHERLIYTYEEMADALHAAGVVTMDRTTYRRLTEQLLPQLDEYLGTGPHYEIVDRPVEPSRSELEEHQRERLQFRDHPLRAVPAGDALVQHWRAFAANHSGLGLHTVLYWLRADLLDRQVAGPPHASSHVLAIMPSGGLDSAPGDLLLWTMNGDLGPDPVAEIFAAHNQRLIVVTTLATIADAPDHATSAHAPQLYTLIDIPVLPVLESWLAAGAHVRWHSAWIEGPHPLYAFAFDVSLNPGLVLLHLTSSAGRTLLLQWLATNQPATFVRDRDWGTEESAPISSLVQHLTAAWWFLDQRAGHRRSPP</sequence>
<accession>A0ABY5YZ75</accession>
<protein>
    <submittedName>
        <fullName evidence="1">Uncharacterized protein</fullName>
    </submittedName>
</protein>
<name>A0ABY5YZ75_9ACTN</name>
<evidence type="ECO:0000313" key="1">
    <source>
        <dbReference type="EMBL" id="UWZ34684.1"/>
    </source>
</evidence>
<dbReference type="RefSeq" id="WP_260724011.1">
    <property type="nucleotide sequence ID" value="NZ_BAAABS010000018.1"/>
</dbReference>
<evidence type="ECO:0000313" key="2">
    <source>
        <dbReference type="Proteomes" id="UP001058271"/>
    </source>
</evidence>
<proteinExistence type="predicted"/>
<dbReference type="Proteomes" id="UP001058271">
    <property type="component" value="Chromosome"/>
</dbReference>
<dbReference type="EMBL" id="CP073721">
    <property type="protein sequence ID" value="UWZ34684.1"/>
    <property type="molecule type" value="Genomic_DNA"/>
</dbReference>
<organism evidence="1 2">
    <name type="scientific">Dactylosporangium roseum</name>
    <dbReference type="NCBI Taxonomy" id="47989"/>
    <lineage>
        <taxon>Bacteria</taxon>
        <taxon>Bacillati</taxon>
        <taxon>Actinomycetota</taxon>
        <taxon>Actinomycetes</taxon>
        <taxon>Micromonosporales</taxon>
        <taxon>Micromonosporaceae</taxon>
        <taxon>Dactylosporangium</taxon>
    </lineage>
</organism>
<gene>
    <name evidence="1" type="ORF">Drose_26155</name>
</gene>
<reference evidence="1" key="1">
    <citation type="submission" date="2021-04" db="EMBL/GenBank/DDBJ databases">
        <title>Biosynthetic gene clusters of Dactylosporangioum roseum.</title>
        <authorList>
            <person name="Hartkoorn R.C."/>
            <person name="Beaudoing E."/>
            <person name="Hot D."/>
            <person name="Moureu S."/>
        </authorList>
    </citation>
    <scope>NUCLEOTIDE SEQUENCE</scope>
    <source>
        <strain evidence="1">NRRL B-16295</strain>
    </source>
</reference>
<keyword evidence="2" id="KW-1185">Reference proteome</keyword>